<name>A0A6S7GMS8_PARCT</name>
<protein>
    <submittedName>
        <fullName evidence="2">Uncharacterized protein LOC110050550</fullName>
    </submittedName>
</protein>
<dbReference type="SUPFAM" id="SSF53098">
    <property type="entry name" value="Ribonuclease H-like"/>
    <property type="match status" value="1"/>
</dbReference>
<evidence type="ECO:0000313" key="3">
    <source>
        <dbReference type="Proteomes" id="UP001152795"/>
    </source>
</evidence>
<dbReference type="InterPro" id="IPR058913">
    <property type="entry name" value="Integrase_dom_put"/>
</dbReference>
<dbReference type="PROSITE" id="PS50994">
    <property type="entry name" value="INTEGRASE"/>
    <property type="match status" value="1"/>
</dbReference>
<proteinExistence type="predicted"/>
<accession>A0A6S7GMS8</accession>
<organism evidence="2 3">
    <name type="scientific">Paramuricea clavata</name>
    <name type="common">Red gorgonian</name>
    <name type="synonym">Violescent sea-whip</name>
    <dbReference type="NCBI Taxonomy" id="317549"/>
    <lineage>
        <taxon>Eukaryota</taxon>
        <taxon>Metazoa</taxon>
        <taxon>Cnidaria</taxon>
        <taxon>Anthozoa</taxon>
        <taxon>Octocorallia</taxon>
        <taxon>Malacalcyonacea</taxon>
        <taxon>Plexauridae</taxon>
        <taxon>Paramuricea</taxon>
    </lineage>
</organism>
<dbReference type="EMBL" id="CACRXK020001793">
    <property type="protein sequence ID" value="CAB3991129.1"/>
    <property type="molecule type" value="Genomic_DNA"/>
</dbReference>
<dbReference type="OrthoDB" id="5980098at2759"/>
<dbReference type="AlphaFoldDB" id="A0A6S7GMS8"/>
<dbReference type="InterPro" id="IPR036397">
    <property type="entry name" value="RNaseH_sf"/>
</dbReference>
<keyword evidence="3" id="KW-1185">Reference proteome</keyword>
<evidence type="ECO:0000313" key="2">
    <source>
        <dbReference type="EMBL" id="CAB3991129.1"/>
    </source>
</evidence>
<gene>
    <name evidence="2" type="ORF">PACLA_8A008498</name>
</gene>
<dbReference type="PANTHER" id="PTHR46791">
    <property type="entry name" value="EXPRESSED PROTEIN"/>
    <property type="match status" value="1"/>
</dbReference>
<comment type="caution">
    <text evidence="2">The sequence shown here is derived from an EMBL/GenBank/DDBJ whole genome shotgun (WGS) entry which is preliminary data.</text>
</comment>
<evidence type="ECO:0000256" key="1">
    <source>
        <dbReference type="SAM" id="MobiDB-lite"/>
    </source>
</evidence>
<feature type="compositionally biased region" description="Polar residues" evidence="1">
    <location>
        <begin position="1"/>
        <end position="10"/>
    </location>
</feature>
<sequence>MTNDNTSYRCSTHRTNRPGRPKYDITKNQLEFLRSKHFSWVSIAKLLYVSTRTLRRRKIELGIDNNFSAISEEELTRTMEDIIKITPNIGQSRMVGALRARGLNKQRHRVRECLRRIDPVCTALRWNPRIYRRKYQVPHPNALWHMDWNHKLIRRRFVIHACIDGYSQLVIYLQCANNNQASTVVNFFEYGVTDFDLPLRVRSDHGLENVDVARFMLIHRGCNRGSMITGKSVHNVRVEHRDVYCGVLSHYVWLFTTMEEDGFLDWLNENHLFALHYVFIPRIQKSLDEFKCQRNGHPVSTAENLSPEQLFIRGTISNCNQNILEGVNDNNEFDEFGSGIDLDTDATLPINDDDYDVSVPQINVNEELSIVLQENINPLSDDGHHGVNLFRGYVQLLSENTTG</sequence>
<dbReference type="Gene3D" id="3.30.420.10">
    <property type="entry name" value="Ribonuclease H-like superfamily/Ribonuclease H"/>
    <property type="match status" value="1"/>
</dbReference>
<feature type="compositionally biased region" description="Basic residues" evidence="1">
    <location>
        <begin position="11"/>
        <end position="20"/>
    </location>
</feature>
<dbReference type="Proteomes" id="UP001152795">
    <property type="component" value="Unassembled WGS sequence"/>
</dbReference>
<dbReference type="GO" id="GO:0003676">
    <property type="term" value="F:nucleic acid binding"/>
    <property type="evidence" value="ECO:0007669"/>
    <property type="project" value="InterPro"/>
</dbReference>
<dbReference type="InterPro" id="IPR012337">
    <property type="entry name" value="RNaseH-like_sf"/>
</dbReference>
<dbReference type="InterPro" id="IPR001584">
    <property type="entry name" value="Integrase_cat-core"/>
</dbReference>
<dbReference type="Pfam" id="PF24764">
    <property type="entry name" value="rva_4"/>
    <property type="match status" value="1"/>
</dbReference>
<reference evidence="2" key="1">
    <citation type="submission" date="2020-04" db="EMBL/GenBank/DDBJ databases">
        <authorList>
            <person name="Alioto T."/>
            <person name="Alioto T."/>
            <person name="Gomez Garrido J."/>
        </authorList>
    </citation>
    <scope>NUCLEOTIDE SEQUENCE</scope>
    <source>
        <strain evidence="2">A484AB</strain>
    </source>
</reference>
<dbReference type="GO" id="GO:0015074">
    <property type="term" value="P:DNA integration"/>
    <property type="evidence" value="ECO:0007669"/>
    <property type="project" value="InterPro"/>
</dbReference>
<dbReference type="PANTHER" id="PTHR46791:SF5">
    <property type="entry name" value="CLR5 DOMAIN-CONTAINING PROTEIN-RELATED"/>
    <property type="match status" value="1"/>
</dbReference>
<feature type="region of interest" description="Disordered" evidence="1">
    <location>
        <begin position="1"/>
        <end position="22"/>
    </location>
</feature>